<organism evidence="12 13">
    <name type="scientific">Fragilariopsis cylindrus CCMP1102</name>
    <dbReference type="NCBI Taxonomy" id="635003"/>
    <lineage>
        <taxon>Eukaryota</taxon>
        <taxon>Sar</taxon>
        <taxon>Stramenopiles</taxon>
        <taxon>Ochrophyta</taxon>
        <taxon>Bacillariophyta</taxon>
        <taxon>Bacillariophyceae</taxon>
        <taxon>Bacillariophycidae</taxon>
        <taxon>Bacillariales</taxon>
        <taxon>Bacillariaceae</taxon>
        <taxon>Fragilariopsis</taxon>
    </lineage>
</organism>
<evidence type="ECO:0000256" key="10">
    <source>
        <dbReference type="SAM" id="Phobius"/>
    </source>
</evidence>
<gene>
    <name evidence="12" type="ORF">FRACYDRAFT_249033</name>
</gene>
<feature type="transmembrane region" description="Helical" evidence="10">
    <location>
        <begin position="505"/>
        <end position="526"/>
    </location>
</feature>
<evidence type="ECO:0000256" key="4">
    <source>
        <dbReference type="ARBA" id="ARBA00023040"/>
    </source>
</evidence>
<feature type="transmembrane region" description="Helical" evidence="10">
    <location>
        <begin position="378"/>
        <end position="398"/>
    </location>
</feature>
<feature type="region of interest" description="Disordered" evidence="9">
    <location>
        <begin position="104"/>
        <end position="123"/>
    </location>
</feature>
<feature type="transmembrane region" description="Helical" evidence="10">
    <location>
        <begin position="339"/>
        <end position="358"/>
    </location>
</feature>
<evidence type="ECO:0000256" key="9">
    <source>
        <dbReference type="SAM" id="MobiDB-lite"/>
    </source>
</evidence>
<evidence type="ECO:0000256" key="7">
    <source>
        <dbReference type="ARBA" id="ARBA00023180"/>
    </source>
</evidence>
<dbReference type="EMBL" id="KV784377">
    <property type="protein sequence ID" value="OEU09120.1"/>
    <property type="molecule type" value="Genomic_DNA"/>
</dbReference>
<keyword evidence="2 10" id="KW-0812">Transmembrane</keyword>
<feature type="transmembrane region" description="Helical" evidence="10">
    <location>
        <begin position="257"/>
        <end position="277"/>
    </location>
</feature>
<dbReference type="OrthoDB" id="48782at2759"/>
<feature type="compositionally biased region" description="Acidic residues" evidence="9">
    <location>
        <begin position="707"/>
        <end position="736"/>
    </location>
</feature>
<evidence type="ECO:0000313" key="13">
    <source>
        <dbReference type="Proteomes" id="UP000095751"/>
    </source>
</evidence>
<keyword evidence="5 10" id="KW-0472">Membrane</keyword>
<feature type="region of interest" description="Disordered" evidence="9">
    <location>
        <begin position="655"/>
        <end position="736"/>
    </location>
</feature>
<comment type="subcellular location">
    <subcellularLocation>
        <location evidence="1">Membrane</location>
        <topology evidence="1">Multi-pass membrane protein</topology>
    </subcellularLocation>
</comment>
<name>A0A1E7ESX8_9STRA</name>
<dbReference type="KEGG" id="fcy:FRACYDRAFT_249033"/>
<reference evidence="12 13" key="1">
    <citation type="submission" date="2016-09" db="EMBL/GenBank/DDBJ databases">
        <title>Extensive genetic diversity and differential bi-allelic expression allows diatom success in the polar Southern Ocean.</title>
        <authorList>
            <consortium name="DOE Joint Genome Institute"/>
            <person name="Mock T."/>
            <person name="Otillar R.P."/>
            <person name="Strauss J."/>
            <person name="Dupont C."/>
            <person name="Frickenhaus S."/>
            <person name="Maumus F."/>
            <person name="Mcmullan M."/>
            <person name="Sanges R."/>
            <person name="Schmutz J."/>
            <person name="Toseland A."/>
            <person name="Valas R."/>
            <person name="Veluchamy A."/>
            <person name="Ward B.J."/>
            <person name="Allen A."/>
            <person name="Barry K."/>
            <person name="Falciatore A."/>
            <person name="Ferrante M."/>
            <person name="Fortunato A.E."/>
            <person name="Gloeckner G."/>
            <person name="Gruber A."/>
            <person name="Hipkin R."/>
            <person name="Janech M."/>
            <person name="Kroth P."/>
            <person name="Leese F."/>
            <person name="Lindquist E."/>
            <person name="Lyon B.R."/>
            <person name="Martin J."/>
            <person name="Mayer C."/>
            <person name="Parker M."/>
            <person name="Quesneville H."/>
            <person name="Raymond J."/>
            <person name="Uhlig C."/>
            <person name="Valentin K.U."/>
            <person name="Worden A.Z."/>
            <person name="Armbrust E.V."/>
            <person name="Bowler C."/>
            <person name="Green B."/>
            <person name="Moulton V."/>
            <person name="Van Oosterhout C."/>
            <person name="Grigoriev I."/>
        </authorList>
    </citation>
    <scope>NUCLEOTIDE SEQUENCE [LARGE SCALE GENOMIC DNA]</scope>
    <source>
        <strain evidence="12 13">CCMP1102</strain>
    </source>
</reference>
<keyword evidence="4" id="KW-0297">G-protein coupled receptor</keyword>
<dbReference type="GO" id="GO:0004965">
    <property type="term" value="F:G protein-coupled GABA receptor activity"/>
    <property type="evidence" value="ECO:0007669"/>
    <property type="project" value="InterPro"/>
</dbReference>
<evidence type="ECO:0000256" key="6">
    <source>
        <dbReference type="ARBA" id="ARBA00023170"/>
    </source>
</evidence>
<sequence length="736" mass="83048">MRRKIRIRRVDNYNCCCYLVCALALLHVASINNIINFDNIVPGRAIFVDGRTGGGGPQRQRQRQRQPHYYDDYVGDGSKDADNKDKILLNTAIIFAKEENFREENYNNNNNNNNDEETTSASSSYEKLLVKMTNENGVWRKQLQQNQVLTSHQQQQQQDQHRRMQDTFPEEVYDHDDDLYGNSSSITNGTTDREGEDEDETFTTSTTTSTTTTRTIPVLTRGIIAGLGISAYLVSIGSCIFVYVYRTHKSVAIGQPPFLYLICFGCILLSSQIYFYIITNSADHIIDDIVVVDDTNNSNTTTTTDNNTPTIVVSTTEDNNNNDTNQHPSYLDATCVGELWFDNVGIIFIYMSLFCKLWRAYKVTRFRRNVKILPKHVIYPFVVILTAVIVLTIAQTILDPPRWVLQEFIDLVPLSNGTGTGYSTTTTTFGACKTQYQIEDGIEFFFNNTEPTITTYDDSDSDSDSARYGWIPTSITWLQAISFLIVLGMAFIVRNIPEDISDSRNVCHALCANCCCAGSLITVWAIGYAIQNLTIMVSSRGLRKSFEVYALIGYLIFPKIYAVCYEKKYGHLPPPRQTRRQRCCCTRNRNTSTVVVGVRGQTHISGVTLPTAVPRPKNTKKRRTLATMIMSAFSSVNNDDADDDDDNKIVATEHLEREHKSSSSSILEEENNVSLSLSQSPSPLPSLKDSDAVAIIVSEDGIPLKMEDDDDNDNDNDEYDYNNKTDDDDEENWIFP</sequence>
<keyword evidence="8" id="KW-0807">Transducer</keyword>
<dbReference type="InterPro" id="IPR017978">
    <property type="entry name" value="GPCR_3_C"/>
</dbReference>
<keyword evidence="7" id="KW-0325">Glycoprotein</keyword>
<evidence type="ECO:0000256" key="3">
    <source>
        <dbReference type="ARBA" id="ARBA00022989"/>
    </source>
</evidence>
<feature type="transmembrane region" description="Helical" evidence="10">
    <location>
        <begin position="475"/>
        <end position="493"/>
    </location>
</feature>
<evidence type="ECO:0000313" key="12">
    <source>
        <dbReference type="EMBL" id="OEU09120.1"/>
    </source>
</evidence>
<accession>A0A1E7ESX8</accession>
<feature type="transmembrane region" description="Helical" evidence="10">
    <location>
        <begin position="223"/>
        <end position="245"/>
    </location>
</feature>
<feature type="compositionally biased region" description="Low complexity" evidence="9">
    <location>
        <begin position="662"/>
        <end position="687"/>
    </location>
</feature>
<evidence type="ECO:0000256" key="1">
    <source>
        <dbReference type="ARBA" id="ARBA00004141"/>
    </source>
</evidence>
<dbReference type="Pfam" id="PF00003">
    <property type="entry name" value="7tm_3"/>
    <property type="match status" value="1"/>
</dbReference>
<protein>
    <recommendedName>
        <fullName evidence="11">G-protein coupled receptors family 3 profile domain-containing protein</fullName>
    </recommendedName>
</protein>
<dbReference type="PANTHER" id="PTHR10519">
    <property type="entry name" value="GABA-B RECEPTOR"/>
    <property type="match status" value="1"/>
</dbReference>
<feature type="region of interest" description="Disordered" evidence="9">
    <location>
        <begin position="172"/>
        <end position="209"/>
    </location>
</feature>
<keyword evidence="3 10" id="KW-1133">Transmembrane helix</keyword>
<dbReference type="InParanoid" id="A0A1E7ESX8"/>
<dbReference type="InterPro" id="IPR002455">
    <property type="entry name" value="GPCR3_GABA-B"/>
</dbReference>
<evidence type="ECO:0000259" key="11">
    <source>
        <dbReference type="Pfam" id="PF00003"/>
    </source>
</evidence>
<feature type="transmembrane region" description="Helical" evidence="10">
    <location>
        <begin position="546"/>
        <end position="564"/>
    </location>
</feature>
<feature type="domain" description="G-protein coupled receptors family 3 profile" evidence="11">
    <location>
        <begin position="224"/>
        <end position="559"/>
    </location>
</feature>
<dbReference type="AlphaFoldDB" id="A0A1E7ESX8"/>
<dbReference type="PANTHER" id="PTHR10519:SF20">
    <property type="entry name" value="G-PROTEIN COUPLED RECEPTOR 156-RELATED"/>
    <property type="match status" value="1"/>
</dbReference>
<keyword evidence="6" id="KW-0675">Receptor</keyword>
<evidence type="ECO:0000256" key="2">
    <source>
        <dbReference type="ARBA" id="ARBA00022692"/>
    </source>
</evidence>
<proteinExistence type="predicted"/>
<dbReference type="GO" id="GO:0038039">
    <property type="term" value="C:G protein-coupled receptor heterodimeric complex"/>
    <property type="evidence" value="ECO:0007669"/>
    <property type="project" value="TreeGrafter"/>
</dbReference>
<dbReference type="Proteomes" id="UP000095751">
    <property type="component" value="Unassembled WGS sequence"/>
</dbReference>
<evidence type="ECO:0000256" key="5">
    <source>
        <dbReference type="ARBA" id="ARBA00023136"/>
    </source>
</evidence>
<keyword evidence="13" id="KW-1185">Reference proteome</keyword>
<evidence type="ECO:0000256" key="8">
    <source>
        <dbReference type="ARBA" id="ARBA00023224"/>
    </source>
</evidence>